<reference evidence="1" key="2">
    <citation type="journal article" date="2019" name="IMA Fungus">
        <title>Genome sequencing and comparison of five Tilletia species to identify candidate genes for the detection of regulated species infecting wheat.</title>
        <authorList>
            <person name="Nguyen H.D.T."/>
            <person name="Sultana T."/>
            <person name="Kesanakurti P."/>
            <person name="Hambleton S."/>
        </authorList>
    </citation>
    <scope>NUCLEOTIDE SEQUENCE</scope>
    <source>
        <strain evidence="1">DAOMC 236422</strain>
    </source>
</reference>
<gene>
    <name evidence="1" type="ORF">A4X09_0g3793</name>
</gene>
<comment type="caution">
    <text evidence="1">The sequence shown here is derived from an EMBL/GenBank/DDBJ whole genome shotgun (WGS) entry which is preliminary data.</text>
</comment>
<accession>A0A8X7N7D9</accession>
<dbReference type="InterPro" id="IPR002347">
    <property type="entry name" value="SDR_fam"/>
</dbReference>
<proteinExistence type="predicted"/>
<dbReference type="PANTHER" id="PTHR42808">
    <property type="entry name" value="HYDROXYSTEROID DEHYDROGENASE-LIKE PROTEIN 2"/>
    <property type="match status" value="1"/>
</dbReference>
<dbReference type="AlphaFoldDB" id="A0A8X7N7D9"/>
<reference evidence="1" key="1">
    <citation type="submission" date="2016-04" db="EMBL/GenBank/DDBJ databases">
        <authorList>
            <person name="Nguyen H.D."/>
            <person name="Samba Siva P."/>
            <person name="Cullis J."/>
            <person name="Levesque C.A."/>
            <person name="Hambleton S."/>
        </authorList>
    </citation>
    <scope>NUCLEOTIDE SEQUENCE</scope>
    <source>
        <strain evidence="1">DAOMC 236422</strain>
    </source>
</reference>
<dbReference type="EMBL" id="LWDG02000144">
    <property type="protein sequence ID" value="KAE8268546.1"/>
    <property type="molecule type" value="Genomic_DNA"/>
</dbReference>
<dbReference type="Pfam" id="PF00106">
    <property type="entry name" value="adh_short"/>
    <property type="match status" value="1"/>
</dbReference>
<dbReference type="PRINTS" id="PR00081">
    <property type="entry name" value="GDHRDH"/>
</dbReference>
<dbReference type="GO" id="GO:0005739">
    <property type="term" value="C:mitochondrion"/>
    <property type="evidence" value="ECO:0007669"/>
    <property type="project" value="TreeGrafter"/>
</dbReference>
<keyword evidence="2" id="KW-1185">Reference proteome</keyword>
<name>A0A8X7N7D9_9BASI</name>
<evidence type="ECO:0000313" key="2">
    <source>
        <dbReference type="Proteomes" id="UP000078113"/>
    </source>
</evidence>
<dbReference type="Gene3D" id="3.40.50.720">
    <property type="entry name" value="NAD(P)-binding Rossmann-like Domain"/>
    <property type="match status" value="1"/>
</dbReference>
<dbReference type="InterPro" id="IPR051935">
    <property type="entry name" value="HSDL2"/>
</dbReference>
<dbReference type="Proteomes" id="UP000078113">
    <property type="component" value="Unassembled WGS sequence"/>
</dbReference>
<dbReference type="PANTHER" id="PTHR42808:SF3">
    <property type="entry name" value="HYDROXYSTEROID DEHYDROGENASE-LIKE PROTEIN 2"/>
    <property type="match status" value="1"/>
</dbReference>
<organism evidence="1 2">
    <name type="scientific">Tilletia walkeri</name>
    <dbReference type="NCBI Taxonomy" id="117179"/>
    <lineage>
        <taxon>Eukaryota</taxon>
        <taxon>Fungi</taxon>
        <taxon>Dikarya</taxon>
        <taxon>Basidiomycota</taxon>
        <taxon>Ustilaginomycotina</taxon>
        <taxon>Exobasidiomycetes</taxon>
        <taxon>Tilletiales</taxon>
        <taxon>Tilletiaceae</taxon>
        <taxon>Tilletia</taxon>
    </lineage>
</organism>
<evidence type="ECO:0008006" key="3">
    <source>
        <dbReference type="Google" id="ProtNLM"/>
    </source>
</evidence>
<dbReference type="InterPro" id="IPR036291">
    <property type="entry name" value="NAD(P)-bd_dom_sf"/>
</dbReference>
<dbReference type="SUPFAM" id="SSF51735">
    <property type="entry name" value="NAD(P)-binding Rossmann-fold domains"/>
    <property type="match status" value="1"/>
</dbReference>
<protein>
    <recommendedName>
        <fullName evidence="3">NAD(P)-binding protein</fullName>
    </recommendedName>
</protein>
<sequence>MSLKGRVAFITGASRGIGLELGLELARRGASVAVAAKTSDPHPKLPGTIHTAAEEISVLGEQNGTGAKGLAIQMDVRNENAVESAIERTVQEFGGLDIVINNASAISMKPTLNASVKSYDLMVSSTRHQTVKHARADNSVDLLQNSINARGSWLVSRFALPHLLDSASKSRNPHILTLSPPLNYGMLDSPSLLGGRSHGLTKKVSPGDVWPSQYAQTASAYTIAKFGMSLNTLALAAELRGNVGVNALWPYTLIGTSAMKIVAAGSGTVEEAEKKWRSPDIVAEAGVRILEEDGTKFTSQWVIDEIYLRRQHGFSDADIAKFSMGGPDTPLEALEEDLYISQQLREDLRAARAGQ</sequence>
<evidence type="ECO:0000313" key="1">
    <source>
        <dbReference type="EMBL" id="KAE8268546.1"/>
    </source>
</evidence>